<proteinExistence type="predicted"/>
<name>G9ZFR0_9GAMM</name>
<dbReference type="AlphaFoldDB" id="G9ZFR0"/>
<evidence type="ECO:0000313" key="2">
    <source>
        <dbReference type="Proteomes" id="UP000004750"/>
    </source>
</evidence>
<accession>G9ZFR0</accession>
<gene>
    <name evidence="1" type="ORF">HMPREF9080_01623</name>
</gene>
<dbReference type="EMBL" id="AGCM01000088">
    <property type="protein sequence ID" value="EHM53813.1"/>
    <property type="molecule type" value="Genomic_DNA"/>
</dbReference>
<protein>
    <submittedName>
        <fullName evidence="1">Uncharacterized protein</fullName>
    </submittedName>
</protein>
<reference evidence="1 2" key="1">
    <citation type="submission" date="2011-08" db="EMBL/GenBank/DDBJ databases">
        <authorList>
            <person name="Weinstock G."/>
            <person name="Sodergren E."/>
            <person name="Clifton S."/>
            <person name="Fulton L."/>
            <person name="Fulton B."/>
            <person name="Courtney L."/>
            <person name="Fronick C."/>
            <person name="Harrison M."/>
            <person name="Strong C."/>
            <person name="Farmer C."/>
            <person name="Delahaunty K."/>
            <person name="Markovic C."/>
            <person name="Hall O."/>
            <person name="Minx P."/>
            <person name="Tomlinson C."/>
            <person name="Mitreva M."/>
            <person name="Hou S."/>
            <person name="Chen J."/>
            <person name="Wollam A."/>
            <person name="Pepin K.H."/>
            <person name="Johnson M."/>
            <person name="Bhonagiri V."/>
            <person name="Zhang X."/>
            <person name="Suruliraj S."/>
            <person name="Warren W."/>
            <person name="Chinwalla A."/>
            <person name="Mardis E.R."/>
            <person name="Wilson R.K."/>
        </authorList>
    </citation>
    <scope>NUCLEOTIDE SEQUENCE [LARGE SCALE GENOMIC DNA]</scope>
    <source>
        <strain evidence="1 2">F0432</strain>
    </source>
</reference>
<dbReference type="HOGENOM" id="CLU_2970968_0_0_6"/>
<dbReference type="STRING" id="797473.HMPREF9080_01623"/>
<comment type="caution">
    <text evidence="1">The sequence shown here is derived from an EMBL/GenBank/DDBJ whole genome shotgun (WGS) entry which is preliminary data.</text>
</comment>
<organism evidence="1 2">
    <name type="scientific">Cardiobacterium valvarum F0432</name>
    <dbReference type="NCBI Taxonomy" id="797473"/>
    <lineage>
        <taxon>Bacteria</taxon>
        <taxon>Pseudomonadati</taxon>
        <taxon>Pseudomonadota</taxon>
        <taxon>Gammaproteobacteria</taxon>
        <taxon>Cardiobacteriales</taxon>
        <taxon>Cardiobacteriaceae</taxon>
        <taxon>Cardiobacterium</taxon>
    </lineage>
</organism>
<evidence type="ECO:0000313" key="1">
    <source>
        <dbReference type="EMBL" id="EHM53813.1"/>
    </source>
</evidence>
<sequence length="58" mass="6316">MSGNDDEAADCSGVVFYPIWRGSVFISLGRASVLSRLALRKKMVGVIPTLVKVHHFSP</sequence>
<dbReference type="Proteomes" id="UP000004750">
    <property type="component" value="Unassembled WGS sequence"/>
</dbReference>